<protein>
    <recommendedName>
        <fullName evidence="5">Mid2 domain-containing protein</fullName>
    </recommendedName>
</protein>
<keyword evidence="4" id="KW-1185">Reference proteome</keyword>
<evidence type="ECO:0008006" key="5">
    <source>
        <dbReference type="Google" id="ProtNLM"/>
    </source>
</evidence>
<feature type="region of interest" description="Disordered" evidence="1">
    <location>
        <begin position="271"/>
        <end position="292"/>
    </location>
</feature>
<evidence type="ECO:0000313" key="4">
    <source>
        <dbReference type="Proteomes" id="UP000799764"/>
    </source>
</evidence>
<name>A0A9P4PA45_9PLEO</name>
<accession>A0A9P4PA45</accession>
<organism evidence="3 4">
    <name type="scientific">Karstenula rhodostoma CBS 690.94</name>
    <dbReference type="NCBI Taxonomy" id="1392251"/>
    <lineage>
        <taxon>Eukaryota</taxon>
        <taxon>Fungi</taxon>
        <taxon>Dikarya</taxon>
        <taxon>Ascomycota</taxon>
        <taxon>Pezizomycotina</taxon>
        <taxon>Dothideomycetes</taxon>
        <taxon>Pleosporomycetidae</taxon>
        <taxon>Pleosporales</taxon>
        <taxon>Massarineae</taxon>
        <taxon>Didymosphaeriaceae</taxon>
        <taxon>Karstenula</taxon>
    </lineage>
</organism>
<evidence type="ECO:0000313" key="3">
    <source>
        <dbReference type="EMBL" id="KAF2440296.1"/>
    </source>
</evidence>
<dbReference type="EMBL" id="MU001507">
    <property type="protein sequence ID" value="KAF2440296.1"/>
    <property type="molecule type" value="Genomic_DNA"/>
</dbReference>
<dbReference type="Proteomes" id="UP000799764">
    <property type="component" value="Unassembled WGS sequence"/>
</dbReference>
<feature type="region of interest" description="Disordered" evidence="1">
    <location>
        <begin position="210"/>
        <end position="232"/>
    </location>
</feature>
<keyword evidence="2" id="KW-0812">Transmembrane</keyword>
<sequence length="292" mass="31426">MMSSCIISPDYQWNSSLCWSLGNQCYGSRASPGMFTRCMRYFAVDSYNSVDFNTESAFDPCLPGPTSSICMEYTSVGCPQGHTALASWLTPTWTTALCCPVAACLNPTLGTASPTLSYHETLTFILNGSMTSSVTTSVVTSEYRYCEYLWKDDKTSADIVPTDSTYDPAGTLGLSISAFRVIYDRTVTVHATVVTTTTTFSKTTTPVLSTASSASSLPSSTSSNISLPPSSANTSPQRGLIAGLSAGLGVPLVIALVVLLLIFRRRRLKNKEAKQQAEHNRPDLPELVGIDR</sequence>
<evidence type="ECO:0000256" key="2">
    <source>
        <dbReference type="SAM" id="Phobius"/>
    </source>
</evidence>
<gene>
    <name evidence="3" type="ORF">P171DRAFT_98393</name>
</gene>
<reference evidence="3" key="1">
    <citation type="journal article" date="2020" name="Stud. Mycol.">
        <title>101 Dothideomycetes genomes: a test case for predicting lifestyles and emergence of pathogens.</title>
        <authorList>
            <person name="Haridas S."/>
            <person name="Albert R."/>
            <person name="Binder M."/>
            <person name="Bloem J."/>
            <person name="Labutti K."/>
            <person name="Salamov A."/>
            <person name="Andreopoulos B."/>
            <person name="Baker S."/>
            <person name="Barry K."/>
            <person name="Bills G."/>
            <person name="Bluhm B."/>
            <person name="Cannon C."/>
            <person name="Castanera R."/>
            <person name="Culley D."/>
            <person name="Daum C."/>
            <person name="Ezra D."/>
            <person name="Gonzalez J."/>
            <person name="Henrissat B."/>
            <person name="Kuo A."/>
            <person name="Liang C."/>
            <person name="Lipzen A."/>
            <person name="Lutzoni F."/>
            <person name="Magnuson J."/>
            <person name="Mondo S."/>
            <person name="Nolan M."/>
            <person name="Ohm R."/>
            <person name="Pangilinan J."/>
            <person name="Park H.-J."/>
            <person name="Ramirez L."/>
            <person name="Alfaro M."/>
            <person name="Sun H."/>
            <person name="Tritt A."/>
            <person name="Yoshinaga Y."/>
            <person name="Zwiers L.-H."/>
            <person name="Turgeon B."/>
            <person name="Goodwin S."/>
            <person name="Spatafora J."/>
            <person name="Crous P."/>
            <person name="Grigoriev I."/>
        </authorList>
    </citation>
    <scope>NUCLEOTIDE SEQUENCE</scope>
    <source>
        <strain evidence="3">CBS 690.94</strain>
    </source>
</reference>
<comment type="caution">
    <text evidence="3">The sequence shown here is derived from an EMBL/GenBank/DDBJ whole genome shotgun (WGS) entry which is preliminary data.</text>
</comment>
<dbReference type="AlphaFoldDB" id="A0A9P4PA45"/>
<evidence type="ECO:0000256" key="1">
    <source>
        <dbReference type="SAM" id="MobiDB-lite"/>
    </source>
</evidence>
<keyword evidence="2" id="KW-1133">Transmembrane helix</keyword>
<feature type="transmembrane region" description="Helical" evidence="2">
    <location>
        <begin position="240"/>
        <end position="263"/>
    </location>
</feature>
<keyword evidence="2" id="KW-0472">Membrane</keyword>
<proteinExistence type="predicted"/>